<feature type="transmembrane region" description="Helical" evidence="6">
    <location>
        <begin position="138"/>
        <end position="158"/>
    </location>
</feature>
<evidence type="ECO:0000259" key="7">
    <source>
        <dbReference type="Pfam" id="PF04932"/>
    </source>
</evidence>
<dbReference type="PANTHER" id="PTHR37422:SF13">
    <property type="entry name" value="LIPOPOLYSACCHARIDE BIOSYNTHESIS PROTEIN PA4999-RELATED"/>
    <property type="match status" value="1"/>
</dbReference>
<feature type="domain" description="O-antigen ligase-related" evidence="7">
    <location>
        <begin position="223"/>
        <end position="364"/>
    </location>
</feature>
<feature type="transmembrane region" description="Helical" evidence="6">
    <location>
        <begin position="105"/>
        <end position="126"/>
    </location>
</feature>
<comment type="subcellular location">
    <subcellularLocation>
        <location evidence="1">Membrane</location>
        <topology evidence="1">Multi-pass membrane protein</topology>
    </subcellularLocation>
</comment>
<organism evidence="8 9">
    <name type="scientific">Caulobacter segnis</name>
    <dbReference type="NCBI Taxonomy" id="88688"/>
    <lineage>
        <taxon>Bacteria</taxon>
        <taxon>Pseudomonadati</taxon>
        <taxon>Pseudomonadota</taxon>
        <taxon>Alphaproteobacteria</taxon>
        <taxon>Caulobacterales</taxon>
        <taxon>Caulobacteraceae</taxon>
        <taxon>Caulobacter</taxon>
    </lineage>
</organism>
<dbReference type="InterPro" id="IPR051533">
    <property type="entry name" value="WaaL-like"/>
</dbReference>
<keyword evidence="2 6" id="KW-0812">Transmembrane</keyword>
<accession>A0A2W5WW60</accession>
<proteinExistence type="predicted"/>
<feature type="transmembrane region" description="Helical" evidence="6">
    <location>
        <begin position="267"/>
        <end position="287"/>
    </location>
</feature>
<feature type="transmembrane region" description="Helical" evidence="6">
    <location>
        <begin position="178"/>
        <end position="199"/>
    </location>
</feature>
<comment type="caution">
    <text evidence="8">The sequence shown here is derived from an EMBL/GenBank/DDBJ whole genome shotgun (WGS) entry which is preliminary data.</text>
</comment>
<feature type="transmembrane region" description="Helical" evidence="6">
    <location>
        <begin position="357"/>
        <end position="378"/>
    </location>
</feature>
<dbReference type="EMBL" id="QFQZ01000065">
    <property type="protein sequence ID" value="PZR32254.1"/>
    <property type="molecule type" value="Genomic_DNA"/>
</dbReference>
<feature type="region of interest" description="Disordered" evidence="5">
    <location>
        <begin position="477"/>
        <end position="508"/>
    </location>
</feature>
<protein>
    <recommendedName>
        <fullName evidence="7">O-antigen ligase-related domain-containing protein</fullName>
    </recommendedName>
</protein>
<gene>
    <name evidence="8" type="ORF">DI526_17245</name>
</gene>
<evidence type="ECO:0000313" key="8">
    <source>
        <dbReference type="EMBL" id="PZR32254.1"/>
    </source>
</evidence>
<dbReference type="PANTHER" id="PTHR37422">
    <property type="entry name" value="TEICHURONIC ACID BIOSYNTHESIS PROTEIN TUAE"/>
    <property type="match status" value="1"/>
</dbReference>
<dbReference type="Pfam" id="PF04932">
    <property type="entry name" value="Wzy_C"/>
    <property type="match status" value="1"/>
</dbReference>
<dbReference type="Proteomes" id="UP000249393">
    <property type="component" value="Unassembled WGS sequence"/>
</dbReference>
<reference evidence="8 9" key="1">
    <citation type="submission" date="2017-08" db="EMBL/GenBank/DDBJ databases">
        <title>Infants hospitalized years apart are colonized by the same room-sourced microbial strains.</title>
        <authorList>
            <person name="Brooks B."/>
            <person name="Olm M.R."/>
            <person name="Firek B.A."/>
            <person name="Baker R."/>
            <person name="Thomas B.C."/>
            <person name="Morowitz M.J."/>
            <person name="Banfield J.F."/>
        </authorList>
    </citation>
    <scope>NUCLEOTIDE SEQUENCE [LARGE SCALE GENOMIC DNA]</scope>
    <source>
        <strain evidence="8">S2_003_000_R2_4</strain>
    </source>
</reference>
<evidence type="ECO:0000256" key="2">
    <source>
        <dbReference type="ARBA" id="ARBA00022692"/>
    </source>
</evidence>
<sequence>MEALSGRWAGVAAAVLVSALHVALGANNLGLSLIAAAAEGCLLAAIASRGWAGVELRARAGWLAAFGLLLAGLIFTAALPLASNVGPRWLARLAASLPPIADRQAAFVEILKLLGLACLFTCGLLMGGSLRRYRVMATWLLILAGGLALYGLLANALWPDRAIGVQRITAHGRLTATFVSANTAATLFGCMAVLVCGFLARRGRSRRLLSRSILDRKPVAAALLVLFALSLVFTASRMGLAASCLALAAMFVLRGGPSLLGRIRPSVLLLGGLVLIAAGLLYGGSLARRLPELSTDLGYRLRLIQTHYAFFTERPWFGWGLGSFRSLNNQAINGENFSIFYDVGAAHNVYVQWLSQAGIVGAGLMWAIVLLAVVKIVLGAIRPGETGDHLAALAAVMLLFAIHGLSDYALEVPSMSALMSLLLGGGVGLASRKAPTPRERAGSAEGLKQELGAAQGAGADQELHFGDAVAVDIPIDGHEAVPSRRRTQLAGRAGEGGGADEAERLISS</sequence>
<evidence type="ECO:0000256" key="1">
    <source>
        <dbReference type="ARBA" id="ARBA00004141"/>
    </source>
</evidence>
<evidence type="ECO:0000256" key="3">
    <source>
        <dbReference type="ARBA" id="ARBA00022989"/>
    </source>
</evidence>
<feature type="transmembrane region" description="Helical" evidence="6">
    <location>
        <begin position="61"/>
        <end position="85"/>
    </location>
</feature>
<evidence type="ECO:0000256" key="5">
    <source>
        <dbReference type="SAM" id="MobiDB-lite"/>
    </source>
</evidence>
<dbReference type="InterPro" id="IPR007016">
    <property type="entry name" value="O-antigen_ligase-rel_domated"/>
</dbReference>
<evidence type="ECO:0000256" key="6">
    <source>
        <dbReference type="SAM" id="Phobius"/>
    </source>
</evidence>
<feature type="transmembrane region" description="Helical" evidence="6">
    <location>
        <begin position="219"/>
        <end position="234"/>
    </location>
</feature>
<evidence type="ECO:0000256" key="4">
    <source>
        <dbReference type="ARBA" id="ARBA00023136"/>
    </source>
</evidence>
<feature type="transmembrane region" description="Helical" evidence="6">
    <location>
        <begin position="35"/>
        <end position="54"/>
    </location>
</feature>
<dbReference type="AlphaFoldDB" id="A0A2W5WW60"/>
<name>A0A2W5WW60_9CAUL</name>
<dbReference type="GO" id="GO:0016020">
    <property type="term" value="C:membrane"/>
    <property type="evidence" value="ECO:0007669"/>
    <property type="project" value="UniProtKB-SubCell"/>
</dbReference>
<keyword evidence="4 6" id="KW-0472">Membrane</keyword>
<keyword evidence="3 6" id="KW-1133">Transmembrane helix</keyword>
<feature type="transmembrane region" description="Helical" evidence="6">
    <location>
        <begin position="412"/>
        <end position="430"/>
    </location>
</feature>
<evidence type="ECO:0000313" key="9">
    <source>
        <dbReference type="Proteomes" id="UP000249393"/>
    </source>
</evidence>